<evidence type="ECO:0000313" key="2">
    <source>
        <dbReference type="Ensembl" id="ENSATEP00000076083.1"/>
    </source>
</evidence>
<proteinExistence type="predicted"/>
<dbReference type="Proteomes" id="UP000265040">
    <property type="component" value="Chromosome 18"/>
</dbReference>
<sequence length="146" mass="16520">MEKIYQVKVFGLSDEMKIIDLCSTEEEMKRFTVRQLREKILQKFGIKLGSGELRLIFTSQTLDDDSALLSSYGIQHMSVIHLVVSVPGGWEPEKGDGGMGDKEGKNRSMERQLELQHHSCEPPPTSQVTVYTHICPDSIYLLHQAV</sequence>
<accession>A0AAQ6IQV9</accession>
<name>A0AAQ6IQV9_ANATE</name>
<reference evidence="2" key="3">
    <citation type="submission" date="2025-09" db="UniProtKB">
        <authorList>
            <consortium name="Ensembl"/>
        </authorList>
    </citation>
    <scope>IDENTIFICATION</scope>
</reference>
<organism evidence="2 3">
    <name type="scientific">Anabas testudineus</name>
    <name type="common">Climbing perch</name>
    <name type="synonym">Anthias testudineus</name>
    <dbReference type="NCBI Taxonomy" id="64144"/>
    <lineage>
        <taxon>Eukaryota</taxon>
        <taxon>Metazoa</taxon>
        <taxon>Chordata</taxon>
        <taxon>Craniata</taxon>
        <taxon>Vertebrata</taxon>
        <taxon>Euteleostomi</taxon>
        <taxon>Actinopterygii</taxon>
        <taxon>Neopterygii</taxon>
        <taxon>Teleostei</taxon>
        <taxon>Neoteleostei</taxon>
        <taxon>Acanthomorphata</taxon>
        <taxon>Anabantaria</taxon>
        <taxon>Anabantiformes</taxon>
        <taxon>Anabantoidei</taxon>
        <taxon>Anabantidae</taxon>
        <taxon>Anabas</taxon>
    </lineage>
</organism>
<evidence type="ECO:0000313" key="3">
    <source>
        <dbReference type="Proteomes" id="UP000265040"/>
    </source>
</evidence>
<protein>
    <recommendedName>
        <fullName evidence="1">Ubiquitin-like domain-containing protein</fullName>
    </recommendedName>
</protein>
<dbReference type="CDD" id="cd17039">
    <property type="entry name" value="Ubl_ubiquitin_like"/>
    <property type="match status" value="1"/>
</dbReference>
<keyword evidence="3" id="KW-1185">Reference proteome</keyword>
<dbReference type="Pfam" id="PF00240">
    <property type="entry name" value="ubiquitin"/>
    <property type="match status" value="1"/>
</dbReference>
<dbReference type="AlphaFoldDB" id="A0AAQ6IQV9"/>
<reference evidence="2 3" key="1">
    <citation type="submission" date="2021-04" db="EMBL/GenBank/DDBJ databases">
        <authorList>
            <consortium name="Wellcome Sanger Institute Data Sharing"/>
        </authorList>
    </citation>
    <scope>NUCLEOTIDE SEQUENCE [LARGE SCALE GENOMIC DNA]</scope>
</reference>
<dbReference type="PROSITE" id="PS50053">
    <property type="entry name" value="UBIQUITIN_2"/>
    <property type="match status" value="1"/>
</dbReference>
<dbReference type="SUPFAM" id="SSF54236">
    <property type="entry name" value="Ubiquitin-like"/>
    <property type="match status" value="1"/>
</dbReference>
<dbReference type="InterPro" id="IPR029071">
    <property type="entry name" value="Ubiquitin-like_domsf"/>
</dbReference>
<dbReference type="Gene3D" id="3.10.20.90">
    <property type="entry name" value="Phosphatidylinositol 3-kinase Catalytic Subunit, Chain A, domain 1"/>
    <property type="match status" value="1"/>
</dbReference>
<feature type="domain" description="Ubiquitin-like" evidence="1">
    <location>
        <begin position="32"/>
        <end position="89"/>
    </location>
</feature>
<reference evidence="2" key="2">
    <citation type="submission" date="2025-08" db="UniProtKB">
        <authorList>
            <consortium name="Ensembl"/>
        </authorList>
    </citation>
    <scope>IDENTIFICATION</scope>
</reference>
<dbReference type="InterPro" id="IPR000626">
    <property type="entry name" value="Ubiquitin-like_dom"/>
</dbReference>
<dbReference type="Ensembl" id="ENSATET00000080451.1">
    <property type="protein sequence ID" value="ENSATEP00000076083.1"/>
    <property type="gene ID" value="ENSATEG00000031367.1"/>
</dbReference>
<evidence type="ECO:0000259" key="1">
    <source>
        <dbReference type="PROSITE" id="PS50053"/>
    </source>
</evidence>
<dbReference type="SMART" id="SM00213">
    <property type="entry name" value="UBQ"/>
    <property type="match status" value="1"/>
</dbReference>
<dbReference type="GeneTree" id="ENSGT01150000287585"/>